<dbReference type="Gene3D" id="2.60.120.260">
    <property type="entry name" value="Galactose-binding domain-like"/>
    <property type="match status" value="1"/>
</dbReference>
<dbReference type="Pfam" id="PF18962">
    <property type="entry name" value="Por_Secre_tail"/>
    <property type="match status" value="1"/>
</dbReference>
<dbReference type="InterPro" id="IPR036116">
    <property type="entry name" value="FN3_sf"/>
</dbReference>
<evidence type="ECO:0000313" key="4">
    <source>
        <dbReference type="Proteomes" id="UP000239522"/>
    </source>
</evidence>
<dbReference type="InterPro" id="IPR013783">
    <property type="entry name" value="Ig-like_fold"/>
</dbReference>
<evidence type="ECO:0000256" key="1">
    <source>
        <dbReference type="ARBA" id="ARBA00022729"/>
    </source>
</evidence>
<organism evidence="3 4">
    <name type="scientific">Polaribacter filamentus</name>
    <dbReference type="NCBI Taxonomy" id="53483"/>
    <lineage>
        <taxon>Bacteria</taxon>
        <taxon>Pseudomonadati</taxon>
        <taxon>Bacteroidota</taxon>
        <taxon>Flavobacteriia</taxon>
        <taxon>Flavobacteriales</taxon>
        <taxon>Flavobacteriaceae</taxon>
    </lineage>
</organism>
<dbReference type="InterPro" id="IPR011043">
    <property type="entry name" value="Gal_Oxase/kelch_b-propeller"/>
</dbReference>
<comment type="caution">
    <text evidence="3">The sequence shown here is derived from an EMBL/GenBank/DDBJ whole genome shotgun (WGS) entry which is preliminary data.</text>
</comment>
<feature type="domain" description="Fibronectin type-III" evidence="2">
    <location>
        <begin position="273"/>
        <end position="368"/>
    </location>
</feature>
<dbReference type="NCBIfam" id="TIGR04183">
    <property type="entry name" value="Por_Secre_tail"/>
    <property type="match status" value="1"/>
</dbReference>
<dbReference type="SUPFAM" id="SSF49265">
    <property type="entry name" value="Fibronectin type III"/>
    <property type="match status" value="1"/>
</dbReference>
<evidence type="ECO:0000313" key="3">
    <source>
        <dbReference type="EMBL" id="PQB03316.1"/>
    </source>
</evidence>
<dbReference type="Gene3D" id="2.60.40.10">
    <property type="entry name" value="Immunoglobulins"/>
    <property type="match status" value="1"/>
</dbReference>
<dbReference type="PROSITE" id="PS50853">
    <property type="entry name" value="FN3"/>
    <property type="match status" value="1"/>
</dbReference>
<proteinExistence type="predicted"/>
<dbReference type="Proteomes" id="UP000239522">
    <property type="component" value="Unassembled WGS sequence"/>
</dbReference>
<accession>A0A2S7KL12</accession>
<dbReference type="InterPro" id="IPR008979">
    <property type="entry name" value="Galactose-bd-like_sf"/>
</dbReference>
<keyword evidence="1" id="KW-0732">Signal</keyword>
<dbReference type="InterPro" id="IPR003961">
    <property type="entry name" value="FN3_dom"/>
</dbReference>
<reference evidence="3 4" key="1">
    <citation type="submission" date="2016-11" db="EMBL/GenBank/DDBJ databases">
        <title>Trade-off between light-utilization and light-protection in marine flavobacteria.</title>
        <authorList>
            <person name="Kumagai Y."/>
        </authorList>
    </citation>
    <scope>NUCLEOTIDE SEQUENCE [LARGE SCALE GENOMIC DNA]</scope>
    <source>
        <strain evidence="3 4">ATCC 700397</strain>
    </source>
</reference>
<dbReference type="EMBL" id="MQUA01000014">
    <property type="protein sequence ID" value="PQB03316.1"/>
    <property type="molecule type" value="Genomic_DNA"/>
</dbReference>
<dbReference type="PANTHER" id="PTHR36220">
    <property type="entry name" value="UNNAMED PRODUCT"/>
    <property type="match status" value="1"/>
</dbReference>
<sequence length="1323" mass="144210">MQTILDGELTNNFDSYIGYNQDAQKIGFYETLPLIPRTLSFGLTVRDPNFTKGVYLDSTSVVVVKNTQPFKITSNLAAQNVTAGEITTVTWGVGNTNLAPINAQFVDILLSTDGGLTFPITLAKNVLNDGSETVGFPNINTTDARIKIHPVNKIFFAINEGSFSIIPSDIVLFFENLNLELNNCDLTPQSFSTAFQYQTAAGFSETSALSIAGLPAGLTATLSQNSVSASDTDIDIDFQADATLTAGTYAIDIIATAASKTVTKQIQVIILNSNTAITTLVTPADTSQNVSLNPILTWVANTNATKYRVQVSKDVSFATTLIDTYTFNTNYTPINLDANTTYYWRVSGVNTCSENTFSAAFSFTTVQAYEQEFSLISHLNQIEIPNGSSSYFITIEDDVPLLDVNVFTSFTGTQNGGLTLKLKGPDGTEINLSNGLASDNNTEELNALADDETDEVPLVSADIINISYLPEQALSVFNSKSIKGDWVLTVTNATNAQGIYIKDFGLKIKASNNYYVPLAISETKTVFGAENRSINLLATNQNKEAISGFSVKITRLPEHGNLLNSVDNAILMLNEVISDTTIIYQSTESEDFLGVDYFYFSVNDQTNDSRPAIIVVNNIAGYKTPKALPAYAATPVNTELEVGLDIVYFYLSDIATINLTPPTNGTASYVNGKVLYTPNQGYIGLDTFSYSADDGRSETTNSINVKVFAAYKTDTKPGFMLEGVMHGHPVAQSIAISGNGSIVATSSGLDPSINPLVFEGHVIVYKRDSQTGIYRQLGNQIFGDNALDQFGGYIALSDDGKILAVATNKVTGYSQGNIDYLRTYQYNETSNTWEQIGQTLTFEGGGSLVDLKLDLNADGSILAISNPRIGFTDFGQGVAEVHQFDQNNNQWNLLGDKFEGELTYGLLGSSISLNAVGDVIAISELLENSRYNKPGYVKIFKYNGISWIQKGKSIRGKETMDRFGKSISINNAGNVIAIGADYELETVQQPGIAGYVSVYSFNESKNDWELKGQTLDGRLESDYVNLMFGHSVSIDGSGDILSVGAPTRDSNGINNLETFTLVYKYNKQNDLWSRINLTNNSGKIGSAAYPKAGSSVALSSDGTVLWNGFKPLSDKRESAVMAYKLISDFEVEIEDVNFAPKPKDILIREAFQEVSESLNLYGNDPENVQITYFISKAPNNGSLKTMEGKEIITGELIPDFSRVLYTSDADATSDYFEYQVFDGEKYGLGLVWIDPISESTLSNNEFELANSILFYPNPTKGVLNIQGDVSKLKSIEVYSILGKRLLEVKENLNEINISNLQSGMYLLRVNTDEASVTYKIVKE</sequence>
<protein>
    <recommendedName>
        <fullName evidence="2">Fibronectin type-III domain-containing protein</fullName>
    </recommendedName>
</protein>
<dbReference type="Pfam" id="PF17963">
    <property type="entry name" value="Big_9"/>
    <property type="match status" value="1"/>
</dbReference>
<dbReference type="SUPFAM" id="SSF49785">
    <property type="entry name" value="Galactose-binding domain-like"/>
    <property type="match status" value="1"/>
</dbReference>
<dbReference type="SUPFAM" id="SSF50965">
    <property type="entry name" value="Galactose oxidase, central domain"/>
    <property type="match status" value="2"/>
</dbReference>
<dbReference type="Gene3D" id="2.60.40.3440">
    <property type="match status" value="1"/>
</dbReference>
<dbReference type="PANTHER" id="PTHR36220:SF1">
    <property type="entry name" value="GAMMA TUBULIN COMPLEX COMPONENT C-TERMINAL DOMAIN-CONTAINING PROTEIN"/>
    <property type="match status" value="1"/>
</dbReference>
<keyword evidence="4" id="KW-1185">Reference proteome</keyword>
<evidence type="ECO:0000259" key="2">
    <source>
        <dbReference type="PROSITE" id="PS50853"/>
    </source>
</evidence>
<gene>
    <name evidence="3" type="ORF">BST83_18610</name>
</gene>
<dbReference type="InterPro" id="IPR026444">
    <property type="entry name" value="Secre_tail"/>
</dbReference>
<name>A0A2S7KL12_9FLAO</name>